<organism evidence="1 2">
    <name type="scientific">Candidatus Enterococcus courvalinii</name>
    <dbReference type="NCBI Taxonomy" id="2815329"/>
    <lineage>
        <taxon>Bacteria</taxon>
        <taxon>Bacillati</taxon>
        <taxon>Bacillota</taxon>
        <taxon>Bacilli</taxon>
        <taxon>Lactobacillales</taxon>
        <taxon>Enterococcaceae</taxon>
        <taxon>Enterococcus</taxon>
    </lineage>
</organism>
<evidence type="ECO:0000313" key="1">
    <source>
        <dbReference type="EMBL" id="MBO0481807.1"/>
    </source>
</evidence>
<gene>
    <name evidence="1" type="ORF">JZO71_05645</name>
</gene>
<dbReference type="Proteomes" id="UP000664832">
    <property type="component" value="Unassembled WGS sequence"/>
</dbReference>
<dbReference type="EMBL" id="JAFLWI010000006">
    <property type="protein sequence ID" value="MBO0481807.1"/>
    <property type="molecule type" value="Genomic_DNA"/>
</dbReference>
<sequence>MNEFIKNTDIFVRNLNRGTIEHGQIIDTLEILLDKAMDYQTENNAVDSSFTQILSLLEVVMRSMRERQSIDEDIVLAYEMRTFKEFKELVKEVA</sequence>
<protein>
    <submittedName>
        <fullName evidence="1">Uncharacterized protein</fullName>
    </submittedName>
</protein>
<dbReference type="RefSeq" id="WP_206898570.1">
    <property type="nucleotide sequence ID" value="NZ_JAFLWI010000006.1"/>
</dbReference>
<keyword evidence="2" id="KW-1185">Reference proteome</keyword>
<reference evidence="1 2" key="1">
    <citation type="submission" date="2021-03" db="EMBL/GenBank/DDBJ databases">
        <title>Enterococcal diversity collection.</title>
        <authorList>
            <person name="Gilmore M.S."/>
            <person name="Schwartzman J."/>
            <person name="Van Tyne D."/>
            <person name="Martin M."/>
            <person name="Earl A.M."/>
            <person name="Manson A.L."/>
            <person name="Straub T."/>
            <person name="Salamzade R."/>
            <person name="Saavedra J."/>
            <person name="Lebreton F."/>
            <person name="Prichula J."/>
            <person name="Schaufler K."/>
            <person name="Gaca A."/>
            <person name="Sgardioli B."/>
            <person name="Wagenaar J."/>
            <person name="Strong T."/>
        </authorList>
    </citation>
    <scope>NUCLEOTIDE SEQUENCE [LARGE SCALE GENOMIC DNA]</scope>
    <source>
        <strain evidence="1 2">MSG2901</strain>
    </source>
</reference>
<comment type="caution">
    <text evidence="1">The sequence shown here is derived from an EMBL/GenBank/DDBJ whole genome shotgun (WGS) entry which is preliminary data.</text>
</comment>
<accession>A0ABS3HZC2</accession>
<evidence type="ECO:0000313" key="2">
    <source>
        <dbReference type="Proteomes" id="UP000664832"/>
    </source>
</evidence>
<proteinExistence type="predicted"/>
<name>A0ABS3HZC2_9ENTE</name>